<accession>M1DH29</accession>
<dbReference type="InParanoid" id="M1DH29"/>
<dbReference type="EnsemblPlants" id="PGSC0003DMT400088940">
    <property type="protein sequence ID" value="PGSC0003DMT400088940"/>
    <property type="gene ID" value="PGSC0003DMG400038511"/>
</dbReference>
<keyword evidence="2" id="KW-1185">Reference proteome</keyword>
<proteinExistence type="predicted"/>
<name>M1DH29_SOLTU</name>
<evidence type="ECO:0000313" key="1">
    <source>
        <dbReference type="EnsemblPlants" id="PGSC0003DMT400088940"/>
    </source>
</evidence>
<evidence type="ECO:0000313" key="2">
    <source>
        <dbReference type="Proteomes" id="UP000011115"/>
    </source>
</evidence>
<sequence>MPSNLLNSKIGVKSYACLSEASLVKDFNPFEKGKSLSPSFLSLEQPFKGFWGDPRLFLVFCEKEENKTSHYFKFCPDHPALALLVPLEHRHSSGIIPLWRDGGPSSPDVLPFLNNDGSGRYTRRAGALRL</sequence>
<organism evidence="1 2">
    <name type="scientific">Solanum tuberosum</name>
    <name type="common">Potato</name>
    <dbReference type="NCBI Taxonomy" id="4113"/>
    <lineage>
        <taxon>Eukaryota</taxon>
        <taxon>Viridiplantae</taxon>
        <taxon>Streptophyta</taxon>
        <taxon>Embryophyta</taxon>
        <taxon>Tracheophyta</taxon>
        <taxon>Spermatophyta</taxon>
        <taxon>Magnoliopsida</taxon>
        <taxon>eudicotyledons</taxon>
        <taxon>Gunneridae</taxon>
        <taxon>Pentapetalae</taxon>
        <taxon>asterids</taxon>
        <taxon>lamiids</taxon>
        <taxon>Solanales</taxon>
        <taxon>Solanaceae</taxon>
        <taxon>Solanoideae</taxon>
        <taxon>Solaneae</taxon>
        <taxon>Solanum</taxon>
    </lineage>
</organism>
<dbReference type="Proteomes" id="UP000011115">
    <property type="component" value="Unassembled WGS sequence"/>
</dbReference>
<dbReference type="PaxDb" id="4113-PGSC0003DMT400088940"/>
<reference evidence="1" key="2">
    <citation type="submission" date="2015-06" db="UniProtKB">
        <authorList>
            <consortium name="EnsemblPlants"/>
        </authorList>
    </citation>
    <scope>IDENTIFICATION</scope>
    <source>
        <strain evidence="1">DM1-3 516 R44</strain>
    </source>
</reference>
<dbReference type="Gramene" id="PGSC0003DMT400088940">
    <property type="protein sequence ID" value="PGSC0003DMT400088940"/>
    <property type="gene ID" value="PGSC0003DMG400038511"/>
</dbReference>
<protein>
    <submittedName>
        <fullName evidence="1">Uncharacterized protein</fullName>
    </submittedName>
</protein>
<dbReference type="HOGENOM" id="CLU_1941806_0_0_1"/>
<reference evidence="2" key="1">
    <citation type="journal article" date="2011" name="Nature">
        <title>Genome sequence and analysis of the tuber crop potato.</title>
        <authorList>
            <consortium name="The Potato Genome Sequencing Consortium"/>
        </authorList>
    </citation>
    <scope>NUCLEOTIDE SEQUENCE [LARGE SCALE GENOMIC DNA]</scope>
    <source>
        <strain evidence="2">cv. DM1-3 516 R44</strain>
    </source>
</reference>
<dbReference type="AlphaFoldDB" id="M1DH29"/>